<sequence>MLRLLISAVVPAAVAVALRISDPLTGALFVVVAVVVGILLRNRGPFAQALVIFGVLTAILLSLLIAALLLGGRVTVEGGDFTTALAVAIAFFGVMSLGYGVVYKLLEKWF</sequence>
<keyword evidence="1" id="KW-0812">Transmembrane</keyword>
<dbReference type="Proteomes" id="UP000257123">
    <property type="component" value="Unassembled WGS sequence"/>
</dbReference>
<accession>A0A371R278</accession>
<feature type="transmembrane region" description="Helical" evidence="1">
    <location>
        <begin position="83"/>
        <end position="106"/>
    </location>
</feature>
<protein>
    <submittedName>
        <fullName evidence="3">Uncharacterized protein</fullName>
    </submittedName>
</protein>
<organism evidence="3 4">
    <name type="scientific">Pyrobaculum aerophilum</name>
    <dbReference type="NCBI Taxonomy" id="13773"/>
    <lineage>
        <taxon>Archaea</taxon>
        <taxon>Thermoproteota</taxon>
        <taxon>Thermoprotei</taxon>
        <taxon>Thermoproteales</taxon>
        <taxon>Thermoproteaceae</taxon>
        <taxon>Pyrobaculum</taxon>
    </lineage>
</organism>
<comment type="caution">
    <text evidence="3">The sequence shown here is derived from an EMBL/GenBank/DDBJ whole genome shotgun (WGS) entry which is preliminary data.</text>
</comment>
<dbReference type="RefSeq" id="WP_116421285.1">
    <property type="nucleotide sequence ID" value="NZ_NMUE01000022.1"/>
</dbReference>
<feature type="transmembrane region" description="Helical" evidence="1">
    <location>
        <begin position="27"/>
        <end position="42"/>
    </location>
</feature>
<dbReference type="AlphaFoldDB" id="A0A371R278"/>
<dbReference type="EMBL" id="NMUE01000022">
    <property type="protein sequence ID" value="RFA95455.1"/>
    <property type="molecule type" value="Genomic_DNA"/>
</dbReference>
<evidence type="ECO:0000313" key="2">
    <source>
        <dbReference type="EMBL" id="RFA95455.1"/>
    </source>
</evidence>
<dbReference type="Proteomes" id="UP000256877">
    <property type="component" value="Unassembled WGS sequence"/>
</dbReference>
<evidence type="ECO:0000313" key="4">
    <source>
        <dbReference type="Proteomes" id="UP000256877"/>
    </source>
</evidence>
<name>A0A371R278_9CREN</name>
<gene>
    <name evidence="2" type="ORF">CGL51_07545</name>
    <name evidence="3" type="ORF">CGL52_08555</name>
</gene>
<evidence type="ECO:0000256" key="1">
    <source>
        <dbReference type="SAM" id="Phobius"/>
    </source>
</evidence>
<feature type="transmembrane region" description="Helical" evidence="1">
    <location>
        <begin position="49"/>
        <end position="71"/>
    </location>
</feature>
<evidence type="ECO:0000313" key="5">
    <source>
        <dbReference type="Proteomes" id="UP000257123"/>
    </source>
</evidence>
<reference evidence="4 5" key="1">
    <citation type="submission" date="2017-07" db="EMBL/GenBank/DDBJ databases">
        <title>Draft genome sequence of aerobic hyperthermophilic archaea, Pyrobaculum aerophilum YKB31 and YKB32.</title>
        <authorList>
            <person name="Mochizuki T."/>
            <person name="Berliner A.J."/>
            <person name="Yoshida-Takashima Y."/>
            <person name="Takaki Y."/>
            <person name="Nunoura T."/>
            <person name="Takai K."/>
        </authorList>
    </citation>
    <scope>NUCLEOTIDE SEQUENCE [LARGE SCALE GENOMIC DNA]</scope>
    <source>
        <strain evidence="2 5">YKB31</strain>
        <strain evidence="3 4">YKB32</strain>
    </source>
</reference>
<dbReference type="EMBL" id="NMUF01000023">
    <property type="protein sequence ID" value="RFA97644.1"/>
    <property type="molecule type" value="Genomic_DNA"/>
</dbReference>
<proteinExistence type="predicted"/>
<keyword evidence="1" id="KW-1133">Transmembrane helix</keyword>
<evidence type="ECO:0000313" key="3">
    <source>
        <dbReference type="EMBL" id="RFA97644.1"/>
    </source>
</evidence>
<keyword evidence="1" id="KW-0472">Membrane</keyword>